<comment type="similarity">
    <text evidence="1">Belongs to the tubulin family.</text>
</comment>
<dbReference type="EMBL" id="KQ419345">
    <property type="protein sequence ID" value="KOF83888.1"/>
    <property type="molecule type" value="Genomic_DNA"/>
</dbReference>
<gene>
    <name evidence="8" type="ORF">OCBIM_22023080mg</name>
</gene>
<evidence type="ECO:0000256" key="5">
    <source>
        <dbReference type="ARBA" id="ARBA00023134"/>
    </source>
</evidence>
<dbReference type="SUPFAM" id="SSF55307">
    <property type="entry name" value="Tubulin C-terminal domain-like"/>
    <property type="match status" value="1"/>
</dbReference>
<evidence type="ECO:0000256" key="3">
    <source>
        <dbReference type="ARBA" id="ARBA00022741"/>
    </source>
</evidence>
<keyword evidence="4" id="KW-0378">Hydrolase</keyword>
<dbReference type="InterPro" id="IPR002452">
    <property type="entry name" value="Alpha_tubulin"/>
</dbReference>
<proteinExistence type="inferred from homology"/>
<name>A0A0L8H3M8_OCTBM</name>
<keyword evidence="2" id="KW-0493">Microtubule</keyword>
<dbReference type="STRING" id="37653.A0A0L8H3M8"/>
<evidence type="ECO:0000256" key="1">
    <source>
        <dbReference type="ARBA" id="ARBA00009636"/>
    </source>
</evidence>
<feature type="non-terminal residue" evidence="8">
    <location>
        <position position="1"/>
    </location>
</feature>
<evidence type="ECO:0000313" key="8">
    <source>
        <dbReference type="EMBL" id="KOF83888.1"/>
    </source>
</evidence>
<dbReference type="OrthoDB" id="6258810at2759"/>
<dbReference type="GO" id="GO:0005525">
    <property type="term" value="F:GTP binding"/>
    <property type="evidence" value="ECO:0007669"/>
    <property type="project" value="UniProtKB-KW"/>
</dbReference>
<dbReference type="Pfam" id="PF03953">
    <property type="entry name" value="Tubulin_C"/>
    <property type="match status" value="1"/>
</dbReference>
<organism evidence="8">
    <name type="scientific">Octopus bimaculoides</name>
    <name type="common">California two-spotted octopus</name>
    <dbReference type="NCBI Taxonomy" id="37653"/>
    <lineage>
        <taxon>Eukaryota</taxon>
        <taxon>Metazoa</taxon>
        <taxon>Spiralia</taxon>
        <taxon>Lophotrochozoa</taxon>
        <taxon>Mollusca</taxon>
        <taxon>Cephalopoda</taxon>
        <taxon>Coleoidea</taxon>
        <taxon>Octopodiformes</taxon>
        <taxon>Octopoda</taxon>
        <taxon>Incirrata</taxon>
        <taxon>Octopodidae</taxon>
        <taxon>Octopus</taxon>
    </lineage>
</organism>
<dbReference type="GO" id="GO:0016787">
    <property type="term" value="F:hydrolase activity"/>
    <property type="evidence" value="ECO:0007669"/>
    <property type="project" value="UniProtKB-KW"/>
</dbReference>
<dbReference type="PRINTS" id="PR01162">
    <property type="entry name" value="ALPHATUBULIN"/>
</dbReference>
<keyword evidence="5" id="KW-0342">GTP-binding</keyword>
<dbReference type="Gene3D" id="3.30.1330.20">
    <property type="entry name" value="Tubulin/FtsZ, C-terminal domain"/>
    <property type="match status" value="1"/>
</dbReference>
<evidence type="ECO:0000259" key="7">
    <source>
        <dbReference type="Pfam" id="PF03953"/>
    </source>
</evidence>
<evidence type="ECO:0000256" key="2">
    <source>
        <dbReference type="ARBA" id="ARBA00022701"/>
    </source>
</evidence>
<dbReference type="SUPFAM" id="SSF52490">
    <property type="entry name" value="Tubulin nucleotide-binding domain-like"/>
    <property type="match status" value="1"/>
</dbReference>
<keyword evidence="3" id="KW-0547">Nucleotide-binding</keyword>
<feature type="domain" description="Tubulin/FtsZ 2-layer sandwich" evidence="7">
    <location>
        <begin position="147"/>
        <end position="196"/>
    </location>
</feature>
<sequence>TLVGERYCLEHGIQPIGQISFEEPTGVTDSSGTLFLELGSGKRVLTAILVDLEPTIIKEDWQIQLIHQDQLISGKADATISVPALILHLLVFLMERLTIDFGKKTKLEFSVYPALLISASVVEPHNSFLKTCTTLEHFWYLIHGFIFQLITYASISFEKADHEQLTVSKMINACFETDYQMVKCDLRRGKYMACLLC</sequence>
<dbReference type="InterPro" id="IPR037103">
    <property type="entry name" value="Tubulin/FtsZ-like_C"/>
</dbReference>
<comment type="catalytic activity">
    <reaction evidence="6">
        <text>GTP + H2O = GDP + phosphate + H(+)</text>
        <dbReference type="Rhea" id="RHEA:19669"/>
        <dbReference type="ChEBI" id="CHEBI:15377"/>
        <dbReference type="ChEBI" id="CHEBI:15378"/>
        <dbReference type="ChEBI" id="CHEBI:37565"/>
        <dbReference type="ChEBI" id="CHEBI:43474"/>
        <dbReference type="ChEBI" id="CHEBI:58189"/>
    </reaction>
    <physiologicalReaction direction="left-to-right" evidence="6">
        <dbReference type="Rhea" id="RHEA:19670"/>
    </physiologicalReaction>
</comment>
<protein>
    <recommendedName>
        <fullName evidence="7">Tubulin/FtsZ 2-layer sandwich domain-containing protein</fullName>
    </recommendedName>
</protein>
<reference evidence="8" key="1">
    <citation type="submission" date="2015-07" db="EMBL/GenBank/DDBJ databases">
        <title>MeaNS - Measles Nucleotide Surveillance Program.</title>
        <authorList>
            <person name="Tran T."/>
            <person name="Druce J."/>
        </authorList>
    </citation>
    <scope>NUCLEOTIDE SEQUENCE</scope>
    <source>
        <strain evidence="8">UCB-OBI-ISO-001</strain>
        <tissue evidence="8">Gonad</tissue>
    </source>
</reference>
<dbReference type="GO" id="GO:0005200">
    <property type="term" value="F:structural constituent of cytoskeleton"/>
    <property type="evidence" value="ECO:0007669"/>
    <property type="project" value="InterPro"/>
</dbReference>
<dbReference type="InterPro" id="IPR018316">
    <property type="entry name" value="Tubulin/FtsZ_2-layer-sand-dom"/>
</dbReference>
<accession>A0A0L8H3M8</accession>
<evidence type="ECO:0000256" key="6">
    <source>
        <dbReference type="ARBA" id="ARBA00049117"/>
    </source>
</evidence>
<dbReference type="GO" id="GO:0007017">
    <property type="term" value="P:microtubule-based process"/>
    <property type="evidence" value="ECO:0007669"/>
    <property type="project" value="InterPro"/>
</dbReference>
<dbReference type="InterPro" id="IPR036525">
    <property type="entry name" value="Tubulin/FtsZ_GTPase_sf"/>
</dbReference>
<dbReference type="InterPro" id="IPR008280">
    <property type="entry name" value="Tub_FtsZ_C"/>
</dbReference>
<evidence type="ECO:0000256" key="4">
    <source>
        <dbReference type="ARBA" id="ARBA00022801"/>
    </source>
</evidence>
<dbReference type="GO" id="GO:0005874">
    <property type="term" value="C:microtubule"/>
    <property type="evidence" value="ECO:0007669"/>
    <property type="project" value="UniProtKB-KW"/>
</dbReference>
<dbReference type="InterPro" id="IPR000217">
    <property type="entry name" value="Tubulin"/>
</dbReference>
<dbReference type="Gene3D" id="3.40.50.1440">
    <property type="entry name" value="Tubulin/FtsZ, GTPase domain"/>
    <property type="match status" value="1"/>
</dbReference>
<dbReference type="AlphaFoldDB" id="A0A0L8H3M8"/>
<dbReference type="PANTHER" id="PTHR11588">
    <property type="entry name" value="TUBULIN"/>
    <property type="match status" value="1"/>
</dbReference>